<proteinExistence type="predicted"/>
<comment type="caution">
    <text evidence="3">The sequence shown here is derived from an EMBL/GenBank/DDBJ whole genome shotgun (WGS) entry which is preliminary data.</text>
</comment>
<keyword evidence="4" id="KW-1185">Reference proteome</keyword>
<feature type="chain" id="PRO_5045455960" description="Secreted protein" evidence="2">
    <location>
        <begin position="30"/>
        <end position="186"/>
    </location>
</feature>
<evidence type="ECO:0000256" key="1">
    <source>
        <dbReference type="SAM" id="MobiDB-lite"/>
    </source>
</evidence>
<evidence type="ECO:0000256" key="2">
    <source>
        <dbReference type="SAM" id="SignalP"/>
    </source>
</evidence>
<dbReference type="RefSeq" id="WP_378611516.1">
    <property type="nucleotide sequence ID" value="NZ_JBHSAX010000006.1"/>
</dbReference>
<sequence>MGSNGIRRVAAVGALAALVTAGGAAGVSAQPSGSAGIDTGSAGGVIDTGSGILNSGSGVLDSGSAVLDGLGLGLPDTGSGGGGVQTQRCNQSTQAGEDGVTTTRHDLGRSGPTSFVLAYETENVPDLIDVFYEGTPVYSTGWVGDDLNQGTGSAVVTLPAGAATSVTVRVTGGVGTVWEYVVNCPR</sequence>
<feature type="compositionally biased region" description="Polar residues" evidence="1">
    <location>
        <begin position="85"/>
        <end position="95"/>
    </location>
</feature>
<evidence type="ECO:0000313" key="3">
    <source>
        <dbReference type="EMBL" id="MFC3961761.1"/>
    </source>
</evidence>
<name>A0ABV8DQ27_9NOCA</name>
<feature type="signal peptide" evidence="2">
    <location>
        <begin position="1"/>
        <end position="29"/>
    </location>
</feature>
<dbReference type="EMBL" id="JBHSAX010000006">
    <property type="protein sequence ID" value="MFC3961761.1"/>
    <property type="molecule type" value="Genomic_DNA"/>
</dbReference>
<feature type="region of interest" description="Disordered" evidence="1">
    <location>
        <begin position="77"/>
        <end position="107"/>
    </location>
</feature>
<keyword evidence="2" id="KW-0732">Signal</keyword>
<accession>A0ABV8DQ27</accession>
<organism evidence="3 4">
    <name type="scientific">Nocardia jiangsuensis</name>
    <dbReference type="NCBI Taxonomy" id="1691563"/>
    <lineage>
        <taxon>Bacteria</taxon>
        <taxon>Bacillati</taxon>
        <taxon>Actinomycetota</taxon>
        <taxon>Actinomycetes</taxon>
        <taxon>Mycobacteriales</taxon>
        <taxon>Nocardiaceae</taxon>
        <taxon>Nocardia</taxon>
    </lineage>
</organism>
<dbReference type="Proteomes" id="UP001595696">
    <property type="component" value="Unassembled WGS sequence"/>
</dbReference>
<evidence type="ECO:0000313" key="4">
    <source>
        <dbReference type="Proteomes" id="UP001595696"/>
    </source>
</evidence>
<protein>
    <recommendedName>
        <fullName evidence="5">Secreted protein</fullName>
    </recommendedName>
</protein>
<gene>
    <name evidence="3" type="ORF">ACFO0B_07145</name>
</gene>
<evidence type="ECO:0008006" key="5">
    <source>
        <dbReference type="Google" id="ProtNLM"/>
    </source>
</evidence>
<reference evidence="4" key="1">
    <citation type="journal article" date="2019" name="Int. J. Syst. Evol. Microbiol.">
        <title>The Global Catalogue of Microorganisms (GCM) 10K type strain sequencing project: providing services to taxonomists for standard genome sequencing and annotation.</title>
        <authorList>
            <consortium name="The Broad Institute Genomics Platform"/>
            <consortium name="The Broad Institute Genome Sequencing Center for Infectious Disease"/>
            <person name="Wu L."/>
            <person name="Ma J."/>
        </authorList>
    </citation>
    <scope>NUCLEOTIDE SEQUENCE [LARGE SCALE GENOMIC DNA]</scope>
    <source>
        <strain evidence="4">CGMCC 4.7330</strain>
    </source>
</reference>